<organism evidence="2 3">
    <name type="scientific">Protopolystoma xenopodis</name>
    <dbReference type="NCBI Taxonomy" id="117903"/>
    <lineage>
        <taxon>Eukaryota</taxon>
        <taxon>Metazoa</taxon>
        <taxon>Spiralia</taxon>
        <taxon>Lophotrochozoa</taxon>
        <taxon>Platyhelminthes</taxon>
        <taxon>Monogenea</taxon>
        <taxon>Polyopisthocotylea</taxon>
        <taxon>Polystomatidea</taxon>
        <taxon>Polystomatidae</taxon>
        <taxon>Protopolystoma</taxon>
    </lineage>
</organism>
<dbReference type="OrthoDB" id="308383at2759"/>
<accession>A0A3S5AIV7</accession>
<comment type="caution">
    <text evidence="2">The sequence shown here is derived from an EMBL/GenBank/DDBJ whole genome shotgun (WGS) entry which is preliminary data.</text>
</comment>
<evidence type="ECO:0000256" key="1">
    <source>
        <dbReference type="SAM" id="MobiDB-lite"/>
    </source>
</evidence>
<dbReference type="Proteomes" id="UP000784294">
    <property type="component" value="Unassembled WGS sequence"/>
</dbReference>
<gene>
    <name evidence="2" type="ORF">PXEA_LOCUS11176</name>
</gene>
<sequence length="315" mass="35327">MNSSVASISVHSASTISTRGGIMAGICQSSAILGHDLSGKRRRAGKQRSLCQKSDLEESYPDYLMEAFYGDDLLFAAKKNSHKHRMKKRLQLQLQEHLHQQPQLLRQHPHFVGQPGYNENQRAHNQQKQQQQYSVNLPQQQHQQQRLLSPNAQFDTRHTNGISTPAKSSSTQEITSRAAQNRTALISSVSPSLSSTSSSSSPCSSCSSPSSPSSITKPGHLFDEANFSQFALGKQNRPQNQLVINQPENYQVSQQYQQKRQQHNQPQRNQQQQHQIGIASGSLDAPRDWRVSEAVSDQSQRHLMVCQLVVNIIFI</sequence>
<name>A0A3S5AIV7_9PLAT</name>
<feature type="compositionally biased region" description="Low complexity" evidence="1">
    <location>
        <begin position="251"/>
        <end position="275"/>
    </location>
</feature>
<feature type="compositionally biased region" description="Polar residues" evidence="1">
    <location>
        <begin position="146"/>
        <end position="186"/>
    </location>
</feature>
<feature type="region of interest" description="Disordered" evidence="1">
    <location>
        <begin position="109"/>
        <end position="220"/>
    </location>
</feature>
<evidence type="ECO:0000313" key="2">
    <source>
        <dbReference type="EMBL" id="VEL17736.1"/>
    </source>
</evidence>
<dbReference type="EMBL" id="CAAALY010033986">
    <property type="protein sequence ID" value="VEL17736.1"/>
    <property type="molecule type" value="Genomic_DNA"/>
</dbReference>
<feature type="compositionally biased region" description="Low complexity" evidence="1">
    <location>
        <begin position="187"/>
        <end position="214"/>
    </location>
</feature>
<feature type="region of interest" description="Disordered" evidence="1">
    <location>
        <begin position="251"/>
        <end position="276"/>
    </location>
</feature>
<protein>
    <submittedName>
        <fullName evidence="2">Uncharacterized protein</fullName>
    </submittedName>
</protein>
<reference evidence="2" key="1">
    <citation type="submission" date="2018-11" db="EMBL/GenBank/DDBJ databases">
        <authorList>
            <consortium name="Pathogen Informatics"/>
        </authorList>
    </citation>
    <scope>NUCLEOTIDE SEQUENCE</scope>
</reference>
<evidence type="ECO:0000313" key="3">
    <source>
        <dbReference type="Proteomes" id="UP000784294"/>
    </source>
</evidence>
<dbReference type="AlphaFoldDB" id="A0A3S5AIV7"/>
<proteinExistence type="predicted"/>
<keyword evidence="3" id="KW-1185">Reference proteome</keyword>